<reference evidence="1 2" key="1">
    <citation type="submission" date="2016-09" db="EMBL/GenBank/DDBJ databases">
        <authorList>
            <person name="Laine KS P."/>
        </authorList>
    </citation>
    <scope>NUCLEOTIDE SEQUENCE [LARGE SCALE GENOMIC DNA]</scope>
    <source>
        <strain evidence="1">PFRJS-23</strain>
    </source>
</reference>
<gene>
    <name evidence="1" type="ORF">PFR_JS23_1979</name>
</gene>
<dbReference type="AlphaFoldDB" id="A0A509MMD5"/>
<organism evidence="1 2">
    <name type="scientific">Propionibacterium freudenreichii</name>
    <dbReference type="NCBI Taxonomy" id="1744"/>
    <lineage>
        <taxon>Bacteria</taxon>
        <taxon>Bacillati</taxon>
        <taxon>Actinomycetota</taxon>
        <taxon>Actinomycetes</taxon>
        <taxon>Propionibacteriales</taxon>
        <taxon>Propionibacteriaceae</taxon>
        <taxon>Propionibacterium</taxon>
    </lineage>
</organism>
<sequence>MLRSTTAEAVVKRFCVSPESQRTLAVWQTRNPVVTQHVLAHVTQTPYAMTTDAVSEVLATTEHALGEVKKADAEKVPSIRDWTIPFAWTHVFHYALEEIGSPFTYQAFRDFCRDDPKARSMLWLPALEKVSEAGLEVGTKLARDAMRLRIGNAYYSFLRELVTGSSGSRV</sequence>
<accession>A0A509MMD5</accession>
<dbReference type="EMBL" id="LT618793">
    <property type="protein sequence ID" value="SCQ81589.1"/>
    <property type="molecule type" value="Genomic_DNA"/>
</dbReference>
<protein>
    <submittedName>
        <fullName evidence="1">Uncharacterized protein</fullName>
    </submittedName>
</protein>
<evidence type="ECO:0000313" key="1">
    <source>
        <dbReference type="EMBL" id="SCQ81589.1"/>
    </source>
</evidence>
<name>A0A509MMD5_9ACTN</name>
<evidence type="ECO:0000313" key="2">
    <source>
        <dbReference type="Proteomes" id="UP000250080"/>
    </source>
</evidence>
<proteinExistence type="predicted"/>
<dbReference type="Proteomes" id="UP000250080">
    <property type="component" value="Chromosome I"/>
</dbReference>